<dbReference type="SMART" id="SM00304">
    <property type="entry name" value="HAMP"/>
    <property type="match status" value="1"/>
</dbReference>
<evidence type="ECO:0000256" key="10">
    <source>
        <dbReference type="SAM" id="Phobius"/>
    </source>
</evidence>
<name>F4LUI7_TEPAE</name>
<keyword evidence="4 10" id="KW-0812">Transmembrane</keyword>
<sequence>MSKKSRALSGKRFEQSSSIGRFITFSISILIVIICSTLGYMSYMRAASTIQSSVSELLLAQAKAHAQSIKMWNEKIAAELESCAAKIRVRNMVWVEQKPALLEDKERLGYYNIGVADLNGNVVYIDETQDTVNNEKFFKDALGGKTSFSDPVYKNNQLIIYLATPIKNEGKQVGILVAALDHKKMNDMIAGVQFGKTGYGYMINSEGITIAHRDTQLVIDKDNTVQSAENTPELQGLAILEQKMAEGESGFGEYKYKGVAKYMAFAPVEGTDWSIALTQEKSEIFAGLNSIRRNTIIMTIVFIALGILFAFYISKTIKTPLLEVQKYAAELAEGNLTRSIDTKRRDEFGAAIRALNTAVVSFKNIVTNIQKIAQISEDTTGALNESVEQVAAGSEEVSATIQQIAEGASEQAKDAEIAVNLTAELGKKLDSISSIAKDTSDFTMQTSSKSESGLKIVTELESNFVQSSMAIEEVSQTIKAVTEKSASISNILETITSVADQTNLLALNAAIEAARAGDAGRGFAVVADEIRKLAEQTAIATKDIGGMINEITSVIRQAQTSMANAENLMGNFTLSMNNTSDIFKEIQKAVNDSIKHLALLIEQIKEIDKNKQSVISAIENISAITQESAASTEEVSAAVEEQAASMEEITASINELASMIKELSEATKVFKV</sequence>
<accession>L0S6Y1</accession>
<evidence type="ECO:0000256" key="9">
    <source>
        <dbReference type="PROSITE-ProRule" id="PRU00284"/>
    </source>
</evidence>
<dbReference type="KEGG" id="tae:TepiRe1_2731"/>
<dbReference type="Gene3D" id="1.10.8.500">
    <property type="entry name" value="HAMP domain in histidine kinase"/>
    <property type="match status" value="1"/>
</dbReference>
<keyword evidence="7 9" id="KW-0807">Transducer</keyword>
<dbReference type="InterPro" id="IPR004089">
    <property type="entry name" value="MCPsignal_dom"/>
</dbReference>
<evidence type="ECO:0000313" key="13">
    <source>
        <dbReference type="EMBL" id="CCP27603.1"/>
    </source>
</evidence>
<dbReference type="InterPro" id="IPR003660">
    <property type="entry name" value="HAMP_dom"/>
</dbReference>
<dbReference type="Gene3D" id="3.30.450.20">
    <property type="entry name" value="PAS domain"/>
    <property type="match status" value="1"/>
</dbReference>
<dbReference type="KEGG" id="tep:TepRe1_2533"/>
<reference evidence="14" key="1">
    <citation type="journal article" date="2013" name="Genome Announc.">
        <title>First genome sequence of a syntrophic acetate-oxidizing bacterium, Tepidanaerobacter acetatoxydans strain Re1.</title>
        <authorList>
            <person name="Manzoor S."/>
            <person name="Bongcam-Rudloff E."/>
            <person name="Schnurer A."/>
            <person name="Muller B."/>
        </authorList>
    </citation>
    <scope>NUCLEOTIDE SEQUENCE [LARGE SCALE GENOMIC DNA]</scope>
    <source>
        <strain evidence="14">Re1</strain>
    </source>
</reference>
<dbReference type="PANTHER" id="PTHR32089">
    <property type="entry name" value="METHYL-ACCEPTING CHEMOTAXIS PROTEIN MCPB"/>
    <property type="match status" value="1"/>
</dbReference>
<keyword evidence="2" id="KW-1003">Cell membrane</keyword>
<keyword evidence="14" id="KW-1185">Reference proteome</keyword>
<dbReference type="PANTHER" id="PTHR32089:SF112">
    <property type="entry name" value="LYSOZYME-LIKE PROTEIN-RELATED"/>
    <property type="match status" value="1"/>
</dbReference>
<evidence type="ECO:0000259" key="12">
    <source>
        <dbReference type="PROSITE" id="PS50885"/>
    </source>
</evidence>
<protein>
    <submittedName>
        <fullName evidence="13">Methyl-accepting chemotaxis sensory transducer</fullName>
    </submittedName>
</protein>
<dbReference type="EMBL" id="HF563609">
    <property type="protein sequence ID" value="CCP27603.1"/>
    <property type="molecule type" value="Genomic_DNA"/>
</dbReference>
<dbReference type="SMART" id="SM00283">
    <property type="entry name" value="MA"/>
    <property type="match status" value="1"/>
</dbReference>
<feature type="domain" description="HAMP" evidence="12">
    <location>
        <begin position="315"/>
        <end position="367"/>
    </location>
</feature>
<evidence type="ECO:0000256" key="1">
    <source>
        <dbReference type="ARBA" id="ARBA00004651"/>
    </source>
</evidence>
<dbReference type="Pfam" id="PF00015">
    <property type="entry name" value="MCPsignal"/>
    <property type="match status" value="1"/>
</dbReference>
<comment type="similarity">
    <text evidence="8">Belongs to the methyl-accepting chemotaxis (MCP) protein family.</text>
</comment>
<dbReference type="PROSITE" id="PS50111">
    <property type="entry name" value="CHEMOTAXIS_TRANSDUC_2"/>
    <property type="match status" value="1"/>
</dbReference>
<evidence type="ECO:0000256" key="5">
    <source>
        <dbReference type="ARBA" id="ARBA00022989"/>
    </source>
</evidence>
<dbReference type="STRING" id="1209989.TepRe1_2533"/>
<organism evidence="13 14">
    <name type="scientific">Tepidanaerobacter acetatoxydans (strain DSM 21804 / JCM 16047 / Re1)</name>
    <dbReference type="NCBI Taxonomy" id="1209989"/>
    <lineage>
        <taxon>Bacteria</taxon>
        <taxon>Bacillati</taxon>
        <taxon>Bacillota</taxon>
        <taxon>Clostridia</taxon>
        <taxon>Thermosediminibacterales</taxon>
        <taxon>Tepidanaerobacteraceae</taxon>
        <taxon>Tepidanaerobacter</taxon>
    </lineage>
</organism>
<gene>
    <name evidence="13" type="ordered locus">TEPIRE1_2731</name>
</gene>
<dbReference type="PATRIC" id="fig|1209989.3.peg.3127"/>
<dbReference type="AlphaFoldDB" id="F4LUI7"/>
<dbReference type="InterPro" id="IPR029151">
    <property type="entry name" value="Sensor-like_sf"/>
</dbReference>
<dbReference type="Gene3D" id="1.10.287.950">
    <property type="entry name" value="Methyl-accepting chemotaxis protein"/>
    <property type="match status" value="1"/>
</dbReference>
<dbReference type="CDD" id="cd18773">
    <property type="entry name" value="PDC1_HK_sensor"/>
    <property type="match status" value="1"/>
</dbReference>
<evidence type="ECO:0000256" key="3">
    <source>
        <dbReference type="ARBA" id="ARBA00022500"/>
    </source>
</evidence>
<proteinExistence type="inferred from homology"/>
<evidence type="ECO:0000313" key="14">
    <source>
        <dbReference type="Proteomes" id="UP000010802"/>
    </source>
</evidence>
<dbReference type="PROSITE" id="PS50885">
    <property type="entry name" value="HAMP"/>
    <property type="match status" value="1"/>
</dbReference>
<dbReference type="SUPFAM" id="SSF58104">
    <property type="entry name" value="Methyl-accepting chemotaxis protein (MCP) signaling domain"/>
    <property type="match status" value="1"/>
</dbReference>
<feature type="transmembrane region" description="Helical" evidence="10">
    <location>
        <begin position="21"/>
        <end position="43"/>
    </location>
</feature>
<dbReference type="OrthoDB" id="13222at2"/>
<comment type="subcellular location">
    <subcellularLocation>
        <location evidence="1">Cell membrane</location>
        <topology evidence="1">Multi-pass membrane protein</topology>
    </subcellularLocation>
</comment>
<dbReference type="RefSeq" id="WP_013779551.1">
    <property type="nucleotide sequence ID" value="NC_015519.1"/>
</dbReference>
<evidence type="ECO:0000256" key="6">
    <source>
        <dbReference type="ARBA" id="ARBA00023136"/>
    </source>
</evidence>
<feature type="domain" description="Methyl-accepting transducer" evidence="11">
    <location>
        <begin position="386"/>
        <end position="643"/>
    </location>
</feature>
<evidence type="ECO:0000256" key="2">
    <source>
        <dbReference type="ARBA" id="ARBA00022475"/>
    </source>
</evidence>
<accession>F4LUI7</accession>
<evidence type="ECO:0000256" key="4">
    <source>
        <dbReference type="ARBA" id="ARBA00022692"/>
    </source>
</evidence>
<keyword evidence="3" id="KW-0145">Chemotaxis</keyword>
<dbReference type="CDD" id="cd12912">
    <property type="entry name" value="PDC2_MCP_like"/>
    <property type="match status" value="1"/>
</dbReference>
<feature type="transmembrane region" description="Helical" evidence="10">
    <location>
        <begin position="295"/>
        <end position="313"/>
    </location>
</feature>
<evidence type="ECO:0000256" key="8">
    <source>
        <dbReference type="ARBA" id="ARBA00029447"/>
    </source>
</evidence>
<dbReference type="SUPFAM" id="SSF103190">
    <property type="entry name" value="Sensory domain-like"/>
    <property type="match status" value="1"/>
</dbReference>
<dbReference type="Pfam" id="PF02743">
    <property type="entry name" value="dCache_1"/>
    <property type="match status" value="1"/>
</dbReference>
<dbReference type="GO" id="GO:0007165">
    <property type="term" value="P:signal transduction"/>
    <property type="evidence" value="ECO:0007669"/>
    <property type="project" value="UniProtKB-KW"/>
</dbReference>
<dbReference type="Proteomes" id="UP000010802">
    <property type="component" value="Chromosome"/>
</dbReference>
<dbReference type="GO" id="GO:0005886">
    <property type="term" value="C:plasma membrane"/>
    <property type="evidence" value="ECO:0007669"/>
    <property type="project" value="UniProtKB-SubCell"/>
</dbReference>
<dbReference type="InterPro" id="IPR033479">
    <property type="entry name" value="dCache_1"/>
</dbReference>
<dbReference type="eggNOG" id="COG0840">
    <property type="taxonomic scope" value="Bacteria"/>
</dbReference>
<evidence type="ECO:0000256" key="7">
    <source>
        <dbReference type="ARBA" id="ARBA00023224"/>
    </source>
</evidence>
<dbReference type="CDD" id="cd06225">
    <property type="entry name" value="HAMP"/>
    <property type="match status" value="1"/>
</dbReference>
<evidence type="ECO:0000259" key="11">
    <source>
        <dbReference type="PROSITE" id="PS50111"/>
    </source>
</evidence>
<dbReference type="Pfam" id="PF00672">
    <property type="entry name" value="HAMP"/>
    <property type="match status" value="1"/>
</dbReference>
<keyword evidence="6 10" id="KW-0472">Membrane</keyword>
<dbReference type="GO" id="GO:0006935">
    <property type="term" value="P:chemotaxis"/>
    <property type="evidence" value="ECO:0007669"/>
    <property type="project" value="UniProtKB-KW"/>
</dbReference>
<dbReference type="HOGENOM" id="CLU_000445_107_19_9"/>
<keyword evidence="5 10" id="KW-1133">Transmembrane helix</keyword>